<dbReference type="Proteomes" id="UP000183015">
    <property type="component" value="Unassembled WGS sequence"/>
</dbReference>
<evidence type="ECO:0000256" key="2">
    <source>
        <dbReference type="SAM" id="SignalP"/>
    </source>
</evidence>
<dbReference type="SUPFAM" id="SSF50494">
    <property type="entry name" value="Trypsin-like serine proteases"/>
    <property type="match status" value="1"/>
</dbReference>
<accession>A0A1H7RZV2</accession>
<dbReference type="AlphaFoldDB" id="A0A1H7RZV2"/>
<evidence type="ECO:0000313" key="4">
    <source>
        <dbReference type="Proteomes" id="UP000183015"/>
    </source>
</evidence>
<evidence type="ECO:0000256" key="1">
    <source>
        <dbReference type="ARBA" id="ARBA00022729"/>
    </source>
</evidence>
<dbReference type="PROSITE" id="PS00134">
    <property type="entry name" value="TRYPSIN_HIS"/>
    <property type="match status" value="1"/>
</dbReference>
<dbReference type="InterPro" id="IPR043504">
    <property type="entry name" value="Peptidase_S1_PA_chymotrypsin"/>
</dbReference>
<dbReference type="Gene3D" id="2.40.10.10">
    <property type="entry name" value="Trypsin-like serine proteases"/>
    <property type="match status" value="2"/>
</dbReference>
<organism evidence="3 4">
    <name type="scientific">Streptacidiphilus jiangxiensis</name>
    <dbReference type="NCBI Taxonomy" id="235985"/>
    <lineage>
        <taxon>Bacteria</taxon>
        <taxon>Bacillati</taxon>
        <taxon>Actinomycetota</taxon>
        <taxon>Actinomycetes</taxon>
        <taxon>Kitasatosporales</taxon>
        <taxon>Streptomycetaceae</taxon>
        <taxon>Streptacidiphilus</taxon>
    </lineage>
</organism>
<dbReference type="EMBL" id="FOAZ01000011">
    <property type="protein sequence ID" value="SEL64897.1"/>
    <property type="molecule type" value="Genomic_DNA"/>
</dbReference>
<dbReference type="eggNOG" id="COG3591">
    <property type="taxonomic scope" value="Bacteria"/>
</dbReference>
<dbReference type="InterPro" id="IPR009003">
    <property type="entry name" value="Peptidase_S1_PA"/>
</dbReference>
<evidence type="ECO:0000313" key="3">
    <source>
        <dbReference type="EMBL" id="SEL64897.1"/>
    </source>
</evidence>
<protein>
    <submittedName>
        <fullName evidence="3">V8-like Glu-specific endopeptidase</fullName>
    </submittedName>
</protein>
<sequence length="253" mass="25706">MTFRSLAAAGALLALLLTTPESQVAAAGAPDSTAFGGASRVGAIFGASPDRPDHHFCSGAVVDSPTRNIVVTAAHCVMAPGSGRARGGLTFVPGYHEGARPFGTWSVATVVADSEWTVQGSQDSDVAFLILRPDASGRRIQDVAGAEALAFNPAGGSAAVAVGYPSRTDQPVFCSSRLQRFTSHQFEFDCPGLPGGTSGAPLLLDTAPGDRGHGTVAGVIGGYEEGGDSNDVSYATYFGPSVAAVYRAAVSWG</sequence>
<gene>
    <name evidence="3" type="ORF">SAMN05414137_11132</name>
</gene>
<dbReference type="GO" id="GO:0004252">
    <property type="term" value="F:serine-type endopeptidase activity"/>
    <property type="evidence" value="ECO:0007669"/>
    <property type="project" value="InterPro"/>
</dbReference>
<reference evidence="4" key="1">
    <citation type="submission" date="2016-10" db="EMBL/GenBank/DDBJ databases">
        <authorList>
            <person name="Varghese N."/>
        </authorList>
    </citation>
    <scope>NUCLEOTIDE SEQUENCE [LARGE SCALE GENOMIC DNA]</scope>
    <source>
        <strain evidence="4">DSM 45096 / BCRC 16803 / CGMCC 4.1857 / CIP 109030 / JCM 12277 / KCTC 19219 / NBRC 100920 / 33214</strain>
    </source>
</reference>
<feature type="signal peptide" evidence="2">
    <location>
        <begin position="1"/>
        <end position="25"/>
    </location>
</feature>
<dbReference type="InterPro" id="IPR018114">
    <property type="entry name" value="TRYPSIN_HIS"/>
</dbReference>
<name>A0A1H7RZV2_STRJI</name>
<dbReference type="Pfam" id="PF13365">
    <property type="entry name" value="Trypsin_2"/>
    <property type="match status" value="1"/>
</dbReference>
<feature type="chain" id="PRO_5038902307" evidence="2">
    <location>
        <begin position="26"/>
        <end position="253"/>
    </location>
</feature>
<dbReference type="PANTHER" id="PTHR15462">
    <property type="entry name" value="SERINE PROTEASE"/>
    <property type="match status" value="1"/>
</dbReference>
<dbReference type="GO" id="GO:0006508">
    <property type="term" value="P:proteolysis"/>
    <property type="evidence" value="ECO:0007669"/>
    <property type="project" value="InterPro"/>
</dbReference>
<keyword evidence="4" id="KW-1185">Reference proteome</keyword>
<keyword evidence="1 2" id="KW-0732">Signal</keyword>
<dbReference type="RefSeq" id="WP_042448965.1">
    <property type="nucleotide sequence ID" value="NZ_BBPN01000015.1"/>
</dbReference>
<dbReference type="InterPro" id="IPR050966">
    <property type="entry name" value="Glutamyl_endopeptidase"/>
</dbReference>
<dbReference type="STRING" id="235985.SAMN05414137_11132"/>
<proteinExistence type="predicted"/>